<feature type="chain" id="PRO_5030901170" description="AB hydrolase-1 domain-containing protein" evidence="1">
    <location>
        <begin position="27"/>
        <end position="378"/>
    </location>
</feature>
<dbReference type="AlphaFoldDB" id="A0A7S2VCV4"/>
<reference evidence="2" key="1">
    <citation type="submission" date="2021-01" db="EMBL/GenBank/DDBJ databases">
        <authorList>
            <person name="Corre E."/>
            <person name="Pelletier E."/>
            <person name="Niang G."/>
            <person name="Scheremetjew M."/>
            <person name="Finn R."/>
            <person name="Kale V."/>
            <person name="Holt S."/>
            <person name="Cochrane G."/>
            <person name="Meng A."/>
            <person name="Brown T."/>
            <person name="Cohen L."/>
        </authorList>
    </citation>
    <scope>NUCLEOTIDE SEQUENCE</scope>
    <source>
        <strain evidence="2">CCMP125</strain>
    </source>
</reference>
<dbReference type="Gene3D" id="3.40.50.1820">
    <property type="entry name" value="alpha/beta hydrolase"/>
    <property type="match status" value="1"/>
</dbReference>
<organism evidence="2">
    <name type="scientific">Entomoneis paludosa</name>
    <dbReference type="NCBI Taxonomy" id="265537"/>
    <lineage>
        <taxon>Eukaryota</taxon>
        <taxon>Sar</taxon>
        <taxon>Stramenopiles</taxon>
        <taxon>Ochrophyta</taxon>
        <taxon>Bacillariophyta</taxon>
        <taxon>Bacillariophyceae</taxon>
        <taxon>Bacillariophycidae</taxon>
        <taxon>Entomoneidaceae</taxon>
        <taxon>Entomoneis</taxon>
    </lineage>
</organism>
<sequence>MMKPQSLSVLVSLLVFLGELFGFSAGFAPSSRKCNDDIASRRVLLRSYERFSFLAMEASSAIPGPDPDVSFPLLKSYTFDGWNLAYQYKPAAEGFENANPLLLVHPVGIGLSSWFWNKFMETWEGPMLVAIDLIGCGIQHGADPWDPDERGLSVPLGWVKAAEALMQEVMVEAPIKQLPNLLSLLGGSSNRKIPQYSVVVQGGLAPVGVLLASRNPMQVEKLVMTSPPTWQQMTNGVSETELAKNYEFFRSPIRGRLAFSLLESRWAVQFFSNLFLFAEPCDKTWLDEVEKEACKEARPPVQVFNSGFCLARSFEEELASLSQPTLILQGSEDTARIPNRAEYANTMQQCSLQEIRGKNVLPWESSTDVVRAIQNFLL</sequence>
<dbReference type="EMBL" id="HBHT01007217">
    <property type="protein sequence ID" value="CAD9949884.1"/>
    <property type="molecule type" value="Transcribed_RNA"/>
</dbReference>
<dbReference type="SUPFAM" id="SSF53474">
    <property type="entry name" value="alpha/beta-Hydrolases"/>
    <property type="match status" value="1"/>
</dbReference>
<protein>
    <recommendedName>
        <fullName evidence="3">AB hydrolase-1 domain-containing protein</fullName>
    </recommendedName>
</protein>
<evidence type="ECO:0000313" key="2">
    <source>
        <dbReference type="EMBL" id="CAD9949884.1"/>
    </source>
</evidence>
<proteinExistence type="predicted"/>
<keyword evidence="1" id="KW-0732">Signal</keyword>
<gene>
    <name evidence="2" type="ORF">APAL1065_LOCUS4804</name>
</gene>
<accession>A0A7S2VCV4</accession>
<evidence type="ECO:0000256" key="1">
    <source>
        <dbReference type="SAM" id="SignalP"/>
    </source>
</evidence>
<dbReference type="InterPro" id="IPR029058">
    <property type="entry name" value="AB_hydrolase_fold"/>
</dbReference>
<name>A0A7S2VCV4_9STRA</name>
<feature type="signal peptide" evidence="1">
    <location>
        <begin position="1"/>
        <end position="26"/>
    </location>
</feature>
<evidence type="ECO:0008006" key="3">
    <source>
        <dbReference type="Google" id="ProtNLM"/>
    </source>
</evidence>